<dbReference type="EMBL" id="CAJVCH010035448">
    <property type="protein sequence ID" value="CAG7716030.1"/>
    <property type="molecule type" value="Genomic_DNA"/>
</dbReference>
<keyword evidence="7" id="KW-1185">Reference proteome</keyword>
<dbReference type="OrthoDB" id="8185598at2759"/>
<feature type="compositionally biased region" description="Polar residues" evidence="4">
    <location>
        <begin position="56"/>
        <end position="67"/>
    </location>
</feature>
<dbReference type="GO" id="GO:0007623">
    <property type="term" value="P:circadian rhythm"/>
    <property type="evidence" value="ECO:0007669"/>
    <property type="project" value="UniProtKB-ARBA"/>
</dbReference>
<evidence type="ECO:0000256" key="4">
    <source>
        <dbReference type="SAM" id="MobiDB-lite"/>
    </source>
</evidence>
<accession>A0A8J2JFW8</accession>
<comment type="caution">
    <text evidence="6">The sequence shown here is derived from an EMBL/GenBank/DDBJ whole genome shotgun (WGS) entry which is preliminary data.</text>
</comment>
<reference evidence="6" key="1">
    <citation type="submission" date="2021-06" db="EMBL/GenBank/DDBJ databases">
        <authorList>
            <person name="Hodson N. C."/>
            <person name="Mongue J. A."/>
            <person name="Jaron S. K."/>
        </authorList>
    </citation>
    <scope>NUCLEOTIDE SEQUENCE</scope>
</reference>
<dbReference type="InterPro" id="IPR010562">
    <property type="entry name" value="Haemolymph_juvenile_hormone-bd"/>
</dbReference>
<dbReference type="PANTHER" id="PTHR11008:SF41">
    <property type="entry name" value="RE70318P"/>
    <property type="match status" value="1"/>
</dbReference>
<evidence type="ECO:0000313" key="7">
    <source>
        <dbReference type="Proteomes" id="UP000708208"/>
    </source>
</evidence>
<dbReference type="Proteomes" id="UP000708208">
    <property type="component" value="Unassembled WGS sequence"/>
</dbReference>
<dbReference type="SMART" id="SM00700">
    <property type="entry name" value="JHBP"/>
    <property type="match status" value="1"/>
</dbReference>
<dbReference type="FunFam" id="3.15.10.30:FF:000001">
    <property type="entry name" value="Takeout-like protein 1"/>
    <property type="match status" value="1"/>
</dbReference>
<feature type="chain" id="PRO_5035217120" description="Hemolymph juvenile hormone binding protein" evidence="5">
    <location>
        <begin position="26"/>
        <end position="301"/>
    </location>
</feature>
<feature type="signal peptide" evidence="5">
    <location>
        <begin position="1"/>
        <end position="25"/>
    </location>
</feature>
<evidence type="ECO:0000256" key="3">
    <source>
        <dbReference type="ARBA" id="ARBA00060902"/>
    </source>
</evidence>
<keyword evidence="2" id="KW-0090">Biological rhythms</keyword>
<dbReference type="PANTHER" id="PTHR11008">
    <property type="entry name" value="PROTEIN TAKEOUT-LIKE PROTEIN"/>
    <property type="match status" value="1"/>
</dbReference>
<comment type="similarity">
    <text evidence="3">Belongs to the TO family.</text>
</comment>
<keyword evidence="1 5" id="KW-0732">Signal</keyword>
<sequence length="301" mass="32576">MKSSSWIPIIGALATISILQDCAHGRPSTDATTIEPESEYSTMPPGTIQGEEEVENSSSGITNSTESEGPIRKCPHGDDVVLNKCLRQILIDLKPKFGTGIPELNLPPMDPLKISNVAFQHGSGPVKVIATFSNVDVRGLSSYNKSDFSVDTKRHVLDFDLGIAQMQITGNYQLAGNLFFFPIGGSGSFWLNLGGITASGQGKLGAVLKNDHKRVVVKKIDIDLDISTIKLHLTNLFNGDALLGNVINNFLNENSKDIFDEVRPQIGNQVGDMVTLLANRALAGLPAEQFVDLPDEDFEKE</sequence>
<gene>
    <name evidence="6" type="ORF">AFUS01_LOCUS5560</name>
</gene>
<name>A0A8J2JFW8_9HEXA</name>
<proteinExistence type="inferred from homology"/>
<protein>
    <recommendedName>
        <fullName evidence="8">Hemolymph juvenile hormone binding protein</fullName>
    </recommendedName>
</protein>
<evidence type="ECO:0000256" key="1">
    <source>
        <dbReference type="ARBA" id="ARBA00022729"/>
    </source>
</evidence>
<evidence type="ECO:0000313" key="6">
    <source>
        <dbReference type="EMBL" id="CAG7716030.1"/>
    </source>
</evidence>
<organism evidence="6 7">
    <name type="scientific">Allacma fusca</name>
    <dbReference type="NCBI Taxonomy" id="39272"/>
    <lineage>
        <taxon>Eukaryota</taxon>
        <taxon>Metazoa</taxon>
        <taxon>Ecdysozoa</taxon>
        <taxon>Arthropoda</taxon>
        <taxon>Hexapoda</taxon>
        <taxon>Collembola</taxon>
        <taxon>Symphypleona</taxon>
        <taxon>Sminthuridae</taxon>
        <taxon>Allacma</taxon>
    </lineage>
</organism>
<dbReference type="AlphaFoldDB" id="A0A8J2JFW8"/>
<evidence type="ECO:0000256" key="5">
    <source>
        <dbReference type="SAM" id="SignalP"/>
    </source>
</evidence>
<dbReference type="Pfam" id="PF06585">
    <property type="entry name" value="JHBP"/>
    <property type="match status" value="1"/>
</dbReference>
<feature type="region of interest" description="Disordered" evidence="4">
    <location>
        <begin position="25"/>
        <end position="73"/>
    </location>
</feature>
<evidence type="ECO:0000256" key="2">
    <source>
        <dbReference type="ARBA" id="ARBA00023108"/>
    </source>
</evidence>
<evidence type="ECO:0008006" key="8">
    <source>
        <dbReference type="Google" id="ProtNLM"/>
    </source>
</evidence>